<dbReference type="HOGENOM" id="CLU_076587_2_0_11"/>
<keyword evidence="2" id="KW-1185">Reference proteome</keyword>
<dbReference type="Proteomes" id="UP000017746">
    <property type="component" value="Chromosome"/>
</dbReference>
<dbReference type="eggNOG" id="ENOG5033HJG">
    <property type="taxonomic scope" value="Bacteria"/>
</dbReference>
<dbReference type="EMBL" id="CP006272">
    <property type="protein sequence ID" value="AGZ45758.1"/>
    <property type="molecule type" value="Genomic_DNA"/>
</dbReference>
<accession>U5W978</accession>
<name>U5W978_9ACTN</name>
<dbReference type="OrthoDB" id="5511088at2"/>
<organism evidence="1 2">
    <name type="scientific">Actinoplanes friuliensis DSM 7358</name>
    <dbReference type="NCBI Taxonomy" id="1246995"/>
    <lineage>
        <taxon>Bacteria</taxon>
        <taxon>Bacillati</taxon>
        <taxon>Actinomycetota</taxon>
        <taxon>Actinomycetes</taxon>
        <taxon>Micromonosporales</taxon>
        <taxon>Micromonosporaceae</taxon>
        <taxon>Actinoplanes</taxon>
    </lineage>
</organism>
<protein>
    <submittedName>
        <fullName evidence="1">Uncharacterized protein</fullName>
    </submittedName>
</protein>
<reference evidence="1 2" key="1">
    <citation type="journal article" date="2014" name="J. Biotechnol.">
        <title>Complete genome sequence of the actinobacterium Actinoplanes friuliensis HAG 010964, producer of the lipopeptide antibiotic friulimycin.</title>
        <authorList>
            <person name="Ruckert C."/>
            <person name="Szczepanowski R."/>
            <person name="Albersmeier A."/>
            <person name="Goesmann A."/>
            <person name="Fischer N."/>
            <person name="Steinkamper A."/>
            <person name="Puhler A."/>
            <person name="Biener R."/>
            <person name="Schwartz D."/>
            <person name="Kalinowski J."/>
        </authorList>
    </citation>
    <scope>NUCLEOTIDE SEQUENCE [LARGE SCALE GENOMIC DNA]</scope>
    <source>
        <strain evidence="1 2">DSM 7358</strain>
    </source>
</reference>
<dbReference type="AlphaFoldDB" id="U5W978"/>
<evidence type="ECO:0000313" key="2">
    <source>
        <dbReference type="Proteomes" id="UP000017746"/>
    </source>
</evidence>
<proteinExistence type="predicted"/>
<dbReference type="KEGG" id="afs:AFR_37520"/>
<dbReference type="PATRIC" id="fig|1246995.3.peg.7589"/>
<evidence type="ECO:0000313" key="1">
    <source>
        <dbReference type="EMBL" id="AGZ45758.1"/>
    </source>
</evidence>
<dbReference type="RefSeq" id="WP_023562093.1">
    <property type="nucleotide sequence ID" value="NC_022657.1"/>
</dbReference>
<sequence>MSMFSRLFGGGGRSVAPLPYPPMSPEGLAARWVRWVAGIGPVRNPVGDDSGLYADINQPDDVWFLAGTFGDNAERSCPVPAGRPLFFPAFNMWHWPAQGPPSSMPHAFGTLLVDGRPYELDVIATPIPFEVAGAALNPVTRTKARIPTTVWGIWRKLDPLPPGPHVVQFSGGDGHGFTVNVTYHLMVA</sequence>
<gene>
    <name evidence="1" type="ORF">AFR_37520</name>
</gene>